<evidence type="ECO:0000256" key="1">
    <source>
        <dbReference type="ARBA" id="ARBA00006484"/>
    </source>
</evidence>
<keyword evidence="4" id="KW-0560">Oxidoreductase</keyword>
<keyword evidence="10" id="KW-0732">Signal</keyword>
<comment type="function">
    <text evidence="8">In the cytoplasm, catalyzes the conversion of glucose-6-phosphate to fructose-6-phosphate, the second step in glycolysis, and the reverse reaction during gluconeogenesis. Besides it's role as a glycolytic enzyme, also acts as a secreted cytokine: acts as an angiogenic factor (AMF) that stimulates endothelial cell motility. Acts as a neurotrophic factor, neuroleukin, for spinal and sensory neurons. It is secreted by lectin-stimulated T-cells and induces immunoglobulin secretion.</text>
</comment>
<reference evidence="11 12" key="1">
    <citation type="submission" date="2019-06" db="EMBL/GenBank/DDBJ databases">
        <title>Draft genomes of female and male turbot (Scophthalmus maximus).</title>
        <authorList>
            <person name="Xu H."/>
            <person name="Xu X.-W."/>
            <person name="Shao C."/>
            <person name="Chen S."/>
        </authorList>
    </citation>
    <scope>NUCLEOTIDE SEQUENCE [LARGE SCALE GENOMIC DNA]</scope>
    <source>
        <strain evidence="11">Ysfricsl-2016a</strain>
        <tissue evidence="11">Blood</tissue>
    </source>
</reference>
<gene>
    <name evidence="11" type="ORF">F2P81_006630</name>
</gene>
<dbReference type="GO" id="GO:0016491">
    <property type="term" value="F:oxidoreductase activity"/>
    <property type="evidence" value="ECO:0007669"/>
    <property type="project" value="UniProtKB-KW"/>
</dbReference>
<dbReference type="Gene3D" id="3.40.50.720">
    <property type="entry name" value="NAD(P)-binding Rossmann-like Domain"/>
    <property type="match status" value="1"/>
</dbReference>
<dbReference type="InterPro" id="IPR002347">
    <property type="entry name" value="SDR_fam"/>
</dbReference>
<organism evidence="11 12">
    <name type="scientific">Scophthalmus maximus</name>
    <name type="common">Turbot</name>
    <name type="synonym">Psetta maxima</name>
    <dbReference type="NCBI Taxonomy" id="52904"/>
    <lineage>
        <taxon>Eukaryota</taxon>
        <taxon>Metazoa</taxon>
        <taxon>Chordata</taxon>
        <taxon>Craniata</taxon>
        <taxon>Vertebrata</taxon>
        <taxon>Euteleostomi</taxon>
        <taxon>Actinopterygii</taxon>
        <taxon>Neopterygii</taxon>
        <taxon>Teleostei</taxon>
        <taxon>Neoteleostei</taxon>
        <taxon>Acanthomorphata</taxon>
        <taxon>Carangaria</taxon>
        <taxon>Pleuronectiformes</taxon>
        <taxon>Pleuronectoidei</taxon>
        <taxon>Scophthalmidae</taxon>
        <taxon>Scophthalmus</taxon>
    </lineage>
</organism>
<dbReference type="GO" id="GO:0006094">
    <property type="term" value="P:gluconeogenesis"/>
    <property type="evidence" value="ECO:0007669"/>
    <property type="project" value="InterPro"/>
</dbReference>
<accession>A0A6A4TER1</accession>
<feature type="chain" id="PRO_5025688718" description="Glucose-6-phosphate isomerase" evidence="10">
    <location>
        <begin position="19"/>
        <end position="462"/>
    </location>
</feature>
<dbReference type="Pfam" id="PF00106">
    <property type="entry name" value="adh_short"/>
    <property type="match status" value="1"/>
</dbReference>
<evidence type="ECO:0000256" key="4">
    <source>
        <dbReference type="ARBA" id="ARBA00023002"/>
    </source>
</evidence>
<sequence length="462" mass="51273">MPVLLAALGVWYVNFFQAETHVMLPYDQYLHRFAAYFQQVGTRMIPADFLIPAQSQHPIRDNLHHKVEKVLEVKLCFFFCREVFEGNKPSNSIVFKKLSPFTLGLLIAMYEHKIFVQGVMWDINSYDQWGVELGKQLAKKIEPELKDAAERLGSFILTVSSDDIMCLPTGGCDSGFGHALAQRLSHGRVTVFAGVLDVNGPGAQRLRRVASDHLRVLQLDVTDRDQVEAARRDIGSQVGHTGLWGLVNNAGILHCPMDAELLPLAACRRCLDVNFLSAVNMCQVFLPLLRRAGGRIVNVSSMAAAVPMPMFSSYAASKAALSLFSHVLRLEVKLWNVTVALIQPAGFRTNIFGTSDDIRRHKDEILAAASSEAREDYGESYISSVTSSLSKLSRDSSEDLSPVLDDLCHALLSVRPRVLYSPGQGAWLLPFLHRHCPTAVFDVVITTMTKFTDCEPTGLKRS</sequence>
<dbReference type="EMBL" id="VEVO01000006">
    <property type="protein sequence ID" value="KAF0040732.1"/>
    <property type="molecule type" value="Genomic_DNA"/>
</dbReference>
<dbReference type="InterPro" id="IPR023096">
    <property type="entry name" value="G6P_Isomerase_C"/>
</dbReference>
<comment type="caution">
    <text evidence="11">The sequence shown here is derived from an EMBL/GenBank/DDBJ whole genome shotgun (WGS) entry which is preliminary data.</text>
</comment>
<dbReference type="InterPro" id="IPR036291">
    <property type="entry name" value="NAD(P)-bd_dom_sf"/>
</dbReference>
<evidence type="ECO:0000256" key="7">
    <source>
        <dbReference type="ARBA" id="ARBA00031363"/>
    </source>
</evidence>
<evidence type="ECO:0000313" key="12">
    <source>
        <dbReference type="Proteomes" id="UP000438429"/>
    </source>
</evidence>
<dbReference type="PRINTS" id="PR00080">
    <property type="entry name" value="SDRFAMILY"/>
</dbReference>
<dbReference type="InterPro" id="IPR018189">
    <property type="entry name" value="Phosphoglucose_isomerase_CS"/>
</dbReference>
<dbReference type="Gene3D" id="3.40.50.10490">
    <property type="entry name" value="Glucose-6-phosphate isomerase like protein, domain 1"/>
    <property type="match status" value="2"/>
</dbReference>
<evidence type="ECO:0000256" key="2">
    <source>
        <dbReference type="ARBA" id="ARBA00011952"/>
    </source>
</evidence>
<dbReference type="InterPro" id="IPR035482">
    <property type="entry name" value="SIS_PGI_2"/>
</dbReference>
<evidence type="ECO:0000256" key="8">
    <source>
        <dbReference type="ARBA" id="ARBA00046209"/>
    </source>
</evidence>
<evidence type="ECO:0000313" key="11">
    <source>
        <dbReference type="EMBL" id="KAF0040732.1"/>
    </source>
</evidence>
<evidence type="ECO:0000256" key="5">
    <source>
        <dbReference type="ARBA" id="ARBA00029648"/>
    </source>
</evidence>
<evidence type="ECO:0000256" key="3">
    <source>
        <dbReference type="ARBA" id="ARBA00018388"/>
    </source>
</evidence>
<dbReference type="AlphaFoldDB" id="A0A6A4TER1"/>
<dbReference type="CDD" id="cd05016">
    <property type="entry name" value="SIS_PGI_2"/>
    <property type="match status" value="1"/>
</dbReference>
<evidence type="ECO:0000256" key="6">
    <source>
        <dbReference type="ARBA" id="ARBA00031265"/>
    </source>
</evidence>
<dbReference type="Pfam" id="PF00342">
    <property type="entry name" value="PGI"/>
    <property type="match status" value="2"/>
</dbReference>
<dbReference type="PANTHER" id="PTHR43313:SF3">
    <property type="entry name" value="17-BETA-HYDROXYSTEROID DEHYDROGENASE TYPE 2"/>
    <property type="match status" value="1"/>
</dbReference>
<dbReference type="PROSITE" id="PS00174">
    <property type="entry name" value="P_GLUCOSE_ISOMERASE_2"/>
    <property type="match status" value="1"/>
</dbReference>
<dbReference type="GO" id="GO:0004347">
    <property type="term" value="F:glucose-6-phosphate isomerase activity"/>
    <property type="evidence" value="ECO:0007669"/>
    <property type="project" value="UniProtKB-EC"/>
</dbReference>
<evidence type="ECO:0000256" key="9">
    <source>
        <dbReference type="RuleBase" id="RU000363"/>
    </source>
</evidence>
<dbReference type="EC" id="5.3.1.9" evidence="2"/>
<proteinExistence type="inferred from homology"/>
<dbReference type="Proteomes" id="UP000438429">
    <property type="component" value="Unassembled WGS sequence"/>
</dbReference>
<dbReference type="InterPro" id="IPR001672">
    <property type="entry name" value="G6P_Isomerase"/>
</dbReference>
<dbReference type="SUPFAM" id="SSF51735">
    <property type="entry name" value="NAD(P)-binding Rossmann-fold domains"/>
    <property type="match status" value="1"/>
</dbReference>
<dbReference type="PRINTS" id="PR00081">
    <property type="entry name" value="GDHRDH"/>
</dbReference>
<dbReference type="InterPro" id="IPR046348">
    <property type="entry name" value="SIS_dom_sf"/>
</dbReference>
<comment type="similarity">
    <text evidence="1 9">Belongs to the short-chain dehydrogenases/reductases (SDR) family.</text>
</comment>
<protein>
    <recommendedName>
        <fullName evidence="3">Glucose-6-phosphate isomerase</fullName>
        <ecNumber evidence="2">5.3.1.9</ecNumber>
    </recommendedName>
    <alternativeName>
        <fullName evidence="5">Autocrine motility factor</fullName>
    </alternativeName>
    <alternativeName>
        <fullName evidence="7">Neuroleukin</fullName>
    </alternativeName>
    <alternativeName>
        <fullName evidence="6">Phosphoglucose isomerase</fullName>
    </alternativeName>
</protein>
<dbReference type="GO" id="GO:0006096">
    <property type="term" value="P:glycolytic process"/>
    <property type="evidence" value="ECO:0007669"/>
    <property type="project" value="InterPro"/>
</dbReference>
<dbReference type="Gene3D" id="1.10.1390.10">
    <property type="match status" value="1"/>
</dbReference>
<dbReference type="GO" id="GO:0097367">
    <property type="term" value="F:carbohydrate derivative binding"/>
    <property type="evidence" value="ECO:0007669"/>
    <property type="project" value="InterPro"/>
</dbReference>
<dbReference type="PANTHER" id="PTHR43313">
    <property type="entry name" value="SHORT-CHAIN DEHYDROGENASE/REDUCTASE FAMILY 9C"/>
    <property type="match status" value="1"/>
</dbReference>
<evidence type="ECO:0000256" key="10">
    <source>
        <dbReference type="SAM" id="SignalP"/>
    </source>
</evidence>
<dbReference type="PROSITE" id="PS51463">
    <property type="entry name" value="P_GLUCOSE_ISOMERASE_3"/>
    <property type="match status" value="1"/>
</dbReference>
<name>A0A6A4TER1_SCOMX</name>
<dbReference type="SUPFAM" id="SSF53697">
    <property type="entry name" value="SIS domain"/>
    <property type="match status" value="1"/>
</dbReference>
<dbReference type="InterPro" id="IPR020904">
    <property type="entry name" value="Sc_DH/Rdtase_CS"/>
</dbReference>
<dbReference type="GO" id="GO:0008202">
    <property type="term" value="P:steroid metabolic process"/>
    <property type="evidence" value="ECO:0007669"/>
    <property type="project" value="TreeGrafter"/>
</dbReference>
<dbReference type="PROSITE" id="PS00061">
    <property type="entry name" value="ADH_SHORT"/>
    <property type="match status" value="1"/>
</dbReference>
<feature type="signal peptide" evidence="10">
    <location>
        <begin position="1"/>
        <end position="18"/>
    </location>
</feature>